<dbReference type="GO" id="GO:0016853">
    <property type="term" value="F:isomerase activity"/>
    <property type="evidence" value="ECO:0007669"/>
    <property type="project" value="UniProtKB-KW"/>
</dbReference>
<keyword evidence="1" id="KW-0805">Transcription regulation</keyword>
<evidence type="ECO:0000313" key="5">
    <source>
        <dbReference type="EMBL" id="MBB5887642.1"/>
    </source>
</evidence>
<gene>
    <name evidence="5" type="ORF">HNQ37_000514</name>
</gene>
<proteinExistence type="predicted"/>
<dbReference type="Gene3D" id="1.10.10.60">
    <property type="entry name" value="Homeodomain-like"/>
    <property type="match status" value="2"/>
</dbReference>
<feature type="domain" description="HTH araC/xylS-type" evidence="4">
    <location>
        <begin position="228"/>
        <end position="325"/>
    </location>
</feature>
<evidence type="ECO:0000256" key="2">
    <source>
        <dbReference type="ARBA" id="ARBA00023125"/>
    </source>
</evidence>
<dbReference type="InterPro" id="IPR018060">
    <property type="entry name" value="HTH_AraC"/>
</dbReference>
<keyword evidence="6" id="KW-1185">Reference proteome</keyword>
<evidence type="ECO:0000259" key="4">
    <source>
        <dbReference type="PROSITE" id="PS01124"/>
    </source>
</evidence>
<sequence length="327" mass="38339">MLNNVVKDYLYNYNTIELIQKETQEVIFDYPNNAFITGKNKDLSFVKTFFLKNRAVYISKHNRFADYPTHTHDFLEFNYMLDGKCEQIINGEPFTLHTGDLLLMDNNSHHKIRALSEHDILINIIFPMENFSTELLSELKQQKNMLFQFLMQDISKHSEGGFVFFDAEKNPTIRDILEQMINVYFTGLTFSNEILRSYVPILFMELIGNTDYHLNGVVQKTITNETIIQSLKYIESEYQTLTLSELSKKLAYNKNYLSNLLKAKLGHTFTELLNEERLKNSVLLLELTTLPITDVAEQVGFSNLNYFYRIFTKKYGVKPKEFRMKKG</sequence>
<dbReference type="PRINTS" id="PR00032">
    <property type="entry name" value="HTHARAC"/>
</dbReference>
<dbReference type="Gene3D" id="2.60.120.10">
    <property type="entry name" value="Jelly Rolls"/>
    <property type="match status" value="1"/>
</dbReference>
<organism evidence="5 6">
    <name type="scientific">Lactovum miscens</name>
    <dbReference type="NCBI Taxonomy" id="190387"/>
    <lineage>
        <taxon>Bacteria</taxon>
        <taxon>Bacillati</taxon>
        <taxon>Bacillota</taxon>
        <taxon>Bacilli</taxon>
        <taxon>Lactobacillales</taxon>
        <taxon>Streptococcaceae</taxon>
        <taxon>Lactovum</taxon>
    </lineage>
</organism>
<dbReference type="SMART" id="SM00342">
    <property type="entry name" value="HTH_ARAC"/>
    <property type="match status" value="1"/>
</dbReference>
<dbReference type="PANTHER" id="PTHR43280">
    <property type="entry name" value="ARAC-FAMILY TRANSCRIPTIONAL REGULATOR"/>
    <property type="match status" value="1"/>
</dbReference>
<evidence type="ECO:0000256" key="1">
    <source>
        <dbReference type="ARBA" id="ARBA00023015"/>
    </source>
</evidence>
<dbReference type="InterPro" id="IPR020449">
    <property type="entry name" value="Tscrpt_reg_AraC-type_HTH"/>
</dbReference>
<keyword evidence="5" id="KW-0413">Isomerase</keyword>
<dbReference type="EMBL" id="JACHHV010000006">
    <property type="protein sequence ID" value="MBB5887642.1"/>
    <property type="molecule type" value="Genomic_DNA"/>
</dbReference>
<dbReference type="PANTHER" id="PTHR43280:SF28">
    <property type="entry name" value="HTH-TYPE TRANSCRIPTIONAL ACTIVATOR RHAS"/>
    <property type="match status" value="1"/>
</dbReference>
<dbReference type="InterPro" id="IPR014710">
    <property type="entry name" value="RmlC-like_jellyroll"/>
</dbReference>
<evidence type="ECO:0000256" key="3">
    <source>
        <dbReference type="ARBA" id="ARBA00023163"/>
    </source>
</evidence>
<dbReference type="Pfam" id="PF12833">
    <property type="entry name" value="HTH_18"/>
    <property type="match status" value="1"/>
</dbReference>
<dbReference type="Proteomes" id="UP000562464">
    <property type="component" value="Unassembled WGS sequence"/>
</dbReference>
<accession>A0A841C7S1</accession>
<dbReference type="Pfam" id="PF07883">
    <property type="entry name" value="Cupin_2"/>
    <property type="match status" value="1"/>
</dbReference>
<comment type="caution">
    <text evidence="5">The sequence shown here is derived from an EMBL/GenBank/DDBJ whole genome shotgun (WGS) entry which is preliminary data.</text>
</comment>
<dbReference type="GO" id="GO:0043565">
    <property type="term" value="F:sequence-specific DNA binding"/>
    <property type="evidence" value="ECO:0007669"/>
    <property type="project" value="InterPro"/>
</dbReference>
<dbReference type="SUPFAM" id="SSF51215">
    <property type="entry name" value="Regulatory protein AraC"/>
    <property type="match status" value="1"/>
</dbReference>
<dbReference type="InterPro" id="IPR013096">
    <property type="entry name" value="Cupin_2"/>
</dbReference>
<name>A0A841C7S1_9LACT</name>
<reference evidence="5 6" key="1">
    <citation type="submission" date="2020-08" db="EMBL/GenBank/DDBJ databases">
        <title>Genomic Encyclopedia of Type Strains, Phase IV (KMG-IV): sequencing the most valuable type-strain genomes for metagenomic binning, comparative biology and taxonomic classification.</title>
        <authorList>
            <person name="Goeker M."/>
        </authorList>
    </citation>
    <scope>NUCLEOTIDE SEQUENCE [LARGE SCALE GENOMIC DNA]</scope>
    <source>
        <strain evidence="5 6">DSM 14925</strain>
    </source>
</reference>
<dbReference type="RefSeq" id="WP_183539014.1">
    <property type="nucleotide sequence ID" value="NZ_JACHHV010000006.1"/>
</dbReference>
<protein>
    <submittedName>
        <fullName evidence="5">AraC-like DNA-binding protein/mannose-6-phosphate isomerase-like protein (Cupin superfamily)</fullName>
    </submittedName>
</protein>
<keyword evidence="2 5" id="KW-0238">DNA-binding</keyword>
<dbReference type="PROSITE" id="PS01124">
    <property type="entry name" value="HTH_ARAC_FAMILY_2"/>
    <property type="match status" value="1"/>
</dbReference>
<dbReference type="AlphaFoldDB" id="A0A841C7S1"/>
<dbReference type="InterPro" id="IPR018062">
    <property type="entry name" value="HTH_AraC-typ_CS"/>
</dbReference>
<dbReference type="SUPFAM" id="SSF46689">
    <property type="entry name" value="Homeodomain-like"/>
    <property type="match status" value="1"/>
</dbReference>
<evidence type="ECO:0000313" key="6">
    <source>
        <dbReference type="Proteomes" id="UP000562464"/>
    </source>
</evidence>
<dbReference type="GO" id="GO:0003700">
    <property type="term" value="F:DNA-binding transcription factor activity"/>
    <property type="evidence" value="ECO:0007669"/>
    <property type="project" value="InterPro"/>
</dbReference>
<dbReference type="InterPro" id="IPR009057">
    <property type="entry name" value="Homeodomain-like_sf"/>
</dbReference>
<dbReference type="PROSITE" id="PS00041">
    <property type="entry name" value="HTH_ARAC_FAMILY_1"/>
    <property type="match status" value="1"/>
</dbReference>
<keyword evidence="3" id="KW-0804">Transcription</keyword>
<dbReference type="InterPro" id="IPR037923">
    <property type="entry name" value="HTH-like"/>
</dbReference>
<dbReference type="CDD" id="cd06996">
    <property type="entry name" value="cupin_Lmo2851-like_N"/>
    <property type="match status" value="1"/>
</dbReference>